<dbReference type="GO" id="GO:0004038">
    <property type="term" value="F:allantoinase activity"/>
    <property type="evidence" value="ECO:0007669"/>
    <property type="project" value="TreeGrafter"/>
</dbReference>
<dbReference type="AlphaFoldDB" id="A0A1S8DIC5"/>
<feature type="domain" description="Dihydroorotase catalytic" evidence="2">
    <location>
        <begin position="53"/>
        <end position="234"/>
    </location>
</feature>
<dbReference type="SUPFAM" id="SSF51556">
    <property type="entry name" value="Metallo-dependent hydrolases"/>
    <property type="match status" value="1"/>
</dbReference>
<proteinExistence type="predicted"/>
<dbReference type="Gene3D" id="3.20.20.140">
    <property type="entry name" value="Metal-dependent hydrolases"/>
    <property type="match status" value="1"/>
</dbReference>
<dbReference type="RefSeq" id="WP_083725040.1">
    <property type="nucleotide sequence ID" value="NZ_FOUD01000014.1"/>
</dbReference>
<evidence type="ECO:0000313" key="4">
    <source>
        <dbReference type="Proteomes" id="UP000242847"/>
    </source>
</evidence>
<dbReference type="STRING" id="254161.SAMN05216256_11419"/>
<evidence type="ECO:0000313" key="3">
    <source>
        <dbReference type="EMBL" id="ONM45175.1"/>
    </source>
</evidence>
<dbReference type="NCBIfam" id="NF005791">
    <property type="entry name" value="PRK07627.1"/>
    <property type="match status" value="1"/>
</dbReference>
<dbReference type="GO" id="GO:0006221">
    <property type="term" value="P:pyrimidine nucleotide biosynthetic process"/>
    <property type="evidence" value="ECO:0007669"/>
    <property type="project" value="UniProtKB-KW"/>
</dbReference>
<dbReference type="GO" id="GO:0005737">
    <property type="term" value="C:cytoplasm"/>
    <property type="evidence" value="ECO:0007669"/>
    <property type="project" value="TreeGrafter"/>
</dbReference>
<comment type="caution">
    <text evidence="3">The sequence shown here is derived from an EMBL/GenBank/DDBJ whole genome shotgun (WGS) entry which is preliminary data.</text>
</comment>
<sequence length="426" mass="44200">MRLTIEGARVIDPASQFDEITDLHIAAGHIQAIGAAPEGFTPNQRIDARGLIACPGLVDLNVALREPGYSRKGNIASETRAAAAGGVTTLCCPPDTRPVLDTPAVAELILDRSQAAGNARVLPIGALTKGLEGEQLSELVALRDAGCVAFTQGLTPMGGNRILRRALEYAATFDLTIIFTPQDADLAEGGMAHEGPTASRLGLVGIPESAETVALARDLLLIEQTGVRAHFSGLTSARAMDMLADAQARGLPVTADVAAYQLLLCDEDLVGFSSQLHVMPPLRSAADRRALREAVQSGVVQAIASHHRPHEAEAKRVPFAASAPGISSVEILLPLALTLVADGLLELPAALSRVTSGPANALGLPAGIGQLQLGGAADITLFDPAQACEIGRNWLSRGSNCPFIGQGAPAAVTHTLHGGKLVYQLT</sequence>
<dbReference type="Pfam" id="PF12890">
    <property type="entry name" value="DHOase"/>
    <property type="match status" value="1"/>
</dbReference>
<dbReference type="GO" id="GO:0006145">
    <property type="term" value="P:purine nucleobase catabolic process"/>
    <property type="evidence" value="ECO:0007669"/>
    <property type="project" value="TreeGrafter"/>
</dbReference>
<keyword evidence="4" id="KW-1185">Reference proteome</keyword>
<dbReference type="EMBL" id="MUBC01000006">
    <property type="protein sequence ID" value="ONM45175.1"/>
    <property type="molecule type" value="Genomic_DNA"/>
</dbReference>
<gene>
    <name evidence="3" type="ORF">BXT89_04305</name>
</gene>
<dbReference type="Proteomes" id="UP000242847">
    <property type="component" value="Unassembled WGS sequence"/>
</dbReference>
<dbReference type="Gene3D" id="2.30.40.10">
    <property type="entry name" value="Urease, subunit C, domain 1"/>
    <property type="match status" value="1"/>
</dbReference>
<accession>A0A1S8DIC5</accession>
<dbReference type="InterPro" id="IPR050138">
    <property type="entry name" value="DHOase/Allantoinase_Hydrolase"/>
</dbReference>
<evidence type="ECO:0000259" key="2">
    <source>
        <dbReference type="Pfam" id="PF12890"/>
    </source>
</evidence>
<dbReference type="SUPFAM" id="SSF51338">
    <property type="entry name" value="Composite domain of metallo-dependent hydrolases"/>
    <property type="match status" value="1"/>
</dbReference>
<name>A0A1S8DIC5_9GAMM</name>
<organism evidence="3 4">
    <name type="scientific">Halopseudomonas pachastrellae</name>
    <dbReference type="NCBI Taxonomy" id="254161"/>
    <lineage>
        <taxon>Bacteria</taxon>
        <taxon>Pseudomonadati</taxon>
        <taxon>Pseudomonadota</taxon>
        <taxon>Gammaproteobacteria</taxon>
        <taxon>Pseudomonadales</taxon>
        <taxon>Pseudomonadaceae</taxon>
        <taxon>Halopseudomonas</taxon>
    </lineage>
</organism>
<dbReference type="NCBIfam" id="NF006838">
    <property type="entry name" value="PRK09357.1-3"/>
    <property type="match status" value="1"/>
</dbReference>
<dbReference type="InterPro" id="IPR004722">
    <property type="entry name" value="DHOase"/>
</dbReference>
<reference evidence="3 4" key="1">
    <citation type="submission" date="2017-01" db="EMBL/GenBank/DDBJ databases">
        <title>Draft genome sequence of Pseudomonas pachastrellae type strain CCUG 46540T from a deep sea.</title>
        <authorList>
            <person name="Gomila M."/>
            <person name="Mulet M."/>
            <person name="Lalucat J."/>
            <person name="Garcia-Valdes E."/>
        </authorList>
    </citation>
    <scope>NUCLEOTIDE SEQUENCE [LARGE SCALE GENOMIC DNA]</scope>
    <source>
        <strain evidence="3 4">CCUG 46540</strain>
    </source>
</reference>
<evidence type="ECO:0000256" key="1">
    <source>
        <dbReference type="ARBA" id="ARBA00022975"/>
    </source>
</evidence>
<protein>
    <submittedName>
        <fullName evidence="3">Dihydroorotase</fullName>
    </submittedName>
</protein>
<dbReference type="NCBIfam" id="TIGR00857">
    <property type="entry name" value="pyrC_multi"/>
    <property type="match status" value="1"/>
</dbReference>
<dbReference type="CDD" id="cd01317">
    <property type="entry name" value="DHOase_IIa"/>
    <property type="match status" value="1"/>
</dbReference>
<dbReference type="PANTHER" id="PTHR43668:SF2">
    <property type="entry name" value="ALLANTOINASE"/>
    <property type="match status" value="1"/>
</dbReference>
<dbReference type="OrthoDB" id="5687299at2"/>
<dbReference type="PANTHER" id="PTHR43668">
    <property type="entry name" value="ALLANTOINASE"/>
    <property type="match status" value="1"/>
</dbReference>
<keyword evidence="1" id="KW-0665">Pyrimidine biosynthesis</keyword>
<dbReference type="GO" id="GO:0046872">
    <property type="term" value="F:metal ion binding"/>
    <property type="evidence" value="ECO:0007669"/>
    <property type="project" value="InterPro"/>
</dbReference>
<dbReference type="InterPro" id="IPR011059">
    <property type="entry name" value="Metal-dep_hydrolase_composite"/>
</dbReference>
<dbReference type="InterPro" id="IPR024403">
    <property type="entry name" value="DHOase_cat"/>
</dbReference>
<dbReference type="GO" id="GO:0004151">
    <property type="term" value="F:dihydroorotase activity"/>
    <property type="evidence" value="ECO:0007669"/>
    <property type="project" value="InterPro"/>
</dbReference>
<dbReference type="InterPro" id="IPR032466">
    <property type="entry name" value="Metal_Hydrolase"/>
</dbReference>